<dbReference type="PANTHER" id="PTHR34819">
    <property type="entry name" value="LARGE CYSTEINE-RICH PERIPLASMIC PROTEIN OMCB"/>
    <property type="match status" value="1"/>
</dbReference>
<organism evidence="3 4">
    <name type="scientific">Streptomyces malaysiense</name>
    <dbReference type="NCBI Taxonomy" id="1428626"/>
    <lineage>
        <taxon>Bacteria</taxon>
        <taxon>Bacillati</taxon>
        <taxon>Actinomycetota</taxon>
        <taxon>Actinomycetes</taxon>
        <taxon>Kitasatosporales</taxon>
        <taxon>Streptomycetaceae</taxon>
        <taxon>Streptomyces</taxon>
    </lineage>
</organism>
<dbReference type="Proteomes" id="UP000034838">
    <property type="component" value="Unassembled WGS sequence"/>
</dbReference>
<evidence type="ECO:0000313" key="4">
    <source>
        <dbReference type="Proteomes" id="UP000034838"/>
    </source>
</evidence>
<dbReference type="NCBIfam" id="TIGR01451">
    <property type="entry name" value="B_ant_repeat"/>
    <property type="match status" value="1"/>
</dbReference>
<reference evidence="3" key="1">
    <citation type="submission" date="2016-10" db="EMBL/GenBank/DDBJ databases">
        <title>Genome sequence of Streptomyces malaysiense MUSC 136.</title>
        <authorList>
            <person name="Lee L.-H."/>
            <person name="Ser H.-L."/>
        </authorList>
    </citation>
    <scope>NUCLEOTIDE SEQUENCE [LARGE SCALE GENOMIC DNA]</scope>
    <source>
        <strain evidence="3">MUSC 136</strain>
    </source>
</reference>
<keyword evidence="4" id="KW-1185">Reference proteome</keyword>
<accession>A0A1J4Q8V7</accession>
<feature type="domain" description="DUF7507" evidence="2">
    <location>
        <begin position="380"/>
        <end position="477"/>
    </location>
</feature>
<dbReference type="InterPro" id="IPR013320">
    <property type="entry name" value="ConA-like_dom_sf"/>
</dbReference>
<dbReference type="PANTHER" id="PTHR34819:SF3">
    <property type="entry name" value="CELL SURFACE PROTEIN"/>
    <property type="match status" value="1"/>
</dbReference>
<dbReference type="Gene3D" id="2.60.40.10">
    <property type="entry name" value="Immunoglobulins"/>
    <property type="match status" value="1"/>
</dbReference>
<feature type="compositionally biased region" description="Low complexity" evidence="1">
    <location>
        <begin position="474"/>
        <end position="485"/>
    </location>
</feature>
<feature type="compositionally biased region" description="Polar residues" evidence="1">
    <location>
        <begin position="274"/>
        <end position="297"/>
    </location>
</feature>
<feature type="region of interest" description="Disordered" evidence="1">
    <location>
        <begin position="715"/>
        <end position="751"/>
    </location>
</feature>
<dbReference type="EMBL" id="LBDA02000011">
    <property type="protein sequence ID" value="OIK28567.1"/>
    <property type="molecule type" value="Genomic_DNA"/>
</dbReference>
<evidence type="ECO:0000256" key="1">
    <source>
        <dbReference type="SAM" id="MobiDB-lite"/>
    </source>
</evidence>
<feature type="region of interest" description="Disordered" evidence="1">
    <location>
        <begin position="462"/>
        <end position="500"/>
    </location>
</feature>
<evidence type="ECO:0000313" key="3">
    <source>
        <dbReference type="EMBL" id="OIK28567.1"/>
    </source>
</evidence>
<feature type="region of interest" description="Disordered" evidence="1">
    <location>
        <begin position="274"/>
        <end position="307"/>
    </location>
</feature>
<dbReference type="InterPro" id="IPR013783">
    <property type="entry name" value="Ig-like_fold"/>
</dbReference>
<dbReference type="Pfam" id="PF24346">
    <property type="entry name" value="DUF7507"/>
    <property type="match status" value="3"/>
</dbReference>
<dbReference type="SUPFAM" id="SSF49899">
    <property type="entry name" value="Concanavalin A-like lectins/glucanases"/>
    <property type="match status" value="1"/>
</dbReference>
<feature type="compositionally biased region" description="Polar residues" evidence="1">
    <location>
        <begin position="462"/>
        <end position="473"/>
    </location>
</feature>
<dbReference type="InterPro" id="IPR051172">
    <property type="entry name" value="Chlamydia_OmcB"/>
</dbReference>
<dbReference type="GO" id="GO:0005975">
    <property type="term" value="P:carbohydrate metabolic process"/>
    <property type="evidence" value="ECO:0007669"/>
    <property type="project" value="UniProtKB-ARBA"/>
</dbReference>
<dbReference type="InterPro" id="IPR047589">
    <property type="entry name" value="DUF11_rpt"/>
</dbReference>
<evidence type="ECO:0000259" key="2">
    <source>
        <dbReference type="Pfam" id="PF24346"/>
    </source>
</evidence>
<feature type="domain" description="DUF7507" evidence="2">
    <location>
        <begin position="600"/>
        <end position="675"/>
    </location>
</feature>
<proteinExistence type="predicted"/>
<name>A0A1J4Q8V7_9ACTN</name>
<gene>
    <name evidence="3" type="ORF">VT52_005850</name>
</gene>
<dbReference type="InterPro" id="IPR055354">
    <property type="entry name" value="DUF7507"/>
</dbReference>
<feature type="compositionally biased region" description="Basic and acidic residues" evidence="1">
    <location>
        <begin position="723"/>
        <end position="744"/>
    </location>
</feature>
<feature type="domain" description="DUF7507" evidence="2">
    <location>
        <begin position="490"/>
        <end position="589"/>
    </location>
</feature>
<sequence>MLRMKRKQCSSPFGGPVRAPRLAAAALALACGVGGSLAPATGAFARPQPRQGGSPLLDETFTQATAPDFTGVGSACLTGAPQVGAPPGPGDHPLGGCTEGVGPVPPNNAAPHGYLRLTDSSTDQSGAVLYNHALPAGEGLDVTFDQWQYGTTTGNIAPADGISFFLVNGDTQLTHPGAFGGSLGYAQKLPDDDPSAEFQPGVDRGYLGVGLDVLGNYFGDWEHRGNGCPPDQRSPAGTSFRVPAPGANMVTLRGPGDGIDGYCFRTATTSNFSTTGPWPSTLPGQLQGPTTEVSSDPVQAEQDLEPSRRRVHVVITPAPDPQVTVSVDFNDGNGFQQVLRTAAPTPVPPTYKFGFAGSTGLFTDTHLIRNVVVRSERPLPRLNLVKQVRQPLPGDLTVGSQVPYDFVVTNSGGTTIGDLAVDDPKTGPVSCPVTSLAPGETVTCTATYTVTAADAAHGSIDNTATATGTSDGETVTSPPSSQSVPIERVPGIEVEKQVETPGPYSVGQTVTYRYTVRNTGGAELTDIAVHDDHVRDITCESTTLAPAEETGDSTTCTGTYTVTAADGTAGSVTNTATATGTANGETVTSPETYQTIPVGQPHLTLRKQVVSGGPFQVGSTVRYAYTVTNTGATQLHDVHVADDRVATVTCDDTTLAPGAGTTCHGSYQITQADIDVCLEGGTRGGGDGTVECRITNIAQAGATDPQGREIVSEPASATVTVRAEPECPPKPEYGKPDDRGGCDRRGRRGGA</sequence>
<dbReference type="AlphaFoldDB" id="A0A1J4Q8V7"/>
<protein>
    <recommendedName>
        <fullName evidence="2">DUF7507 domain-containing protein</fullName>
    </recommendedName>
</protein>
<dbReference type="OrthoDB" id="3225333at2"/>
<comment type="caution">
    <text evidence="3">The sequence shown here is derived from an EMBL/GenBank/DDBJ whole genome shotgun (WGS) entry which is preliminary data.</text>
</comment>
<dbReference type="Gene3D" id="2.60.120.200">
    <property type="match status" value="1"/>
</dbReference>